<dbReference type="Proteomes" id="UP001454036">
    <property type="component" value="Unassembled WGS sequence"/>
</dbReference>
<proteinExistence type="predicted"/>
<accession>A0AAV3PFG0</accession>
<keyword evidence="2" id="KW-1185">Reference proteome</keyword>
<dbReference type="InterPro" id="IPR043502">
    <property type="entry name" value="DNA/RNA_pol_sf"/>
</dbReference>
<dbReference type="PANTHER" id="PTHR37984:SF5">
    <property type="entry name" value="PROTEIN NYNRIN-LIKE"/>
    <property type="match status" value="1"/>
</dbReference>
<name>A0AAV3PFG0_LITER</name>
<dbReference type="InterPro" id="IPR050951">
    <property type="entry name" value="Retrovirus_Pol_polyprotein"/>
</dbReference>
<organism evidence="1 2">
    <name type="scientific">Lithospermum erythrorhizon</name>
    <name type="common">Purple gromwell</name>
    <name type="synonym">Lithospermum officinale var. erythrorhizon</name>
    <dbReference type="NCBI Taxonomy" id="34254"/>
    <lineage>
        <taxon>Eukaryota</taxon>
        <taxon>Viridiplantae</taxon>
        <taxon>Streptophyta</taxon>
        <taxon>Embryophyta</taxon>
        <taxon>Tracheophyta</taxon>
        <taxon>Spermatophyta</taxon>
        <taxon>Magnoliopsida</taxon>
        <taxon>eudicotyledons</taxon>
        <taxon>Gunneridae</taxon>
        <taxon>Pentapetalae</taxon>
        <taxon>asterids</taxon>
        <taxon>lamiids</taxon>
        <taxon>Boraginales</taxon>
        <taxon>Boraginaceae</taxon>
        <taxon>Boraginoideae</taxon>
        <taxon>Lithospermeae</taxon>
        <taxon>Lithospermum</taxon>
    </lineage>
</organism>
<dbReference type="PANTHER" id="PTHR37984">
    <property type="entry name" value="PROTEIN CBG26694"/>
    <property type="match status" value="1"/>
</dbReference>
<dbReference type="InterPro" id="IPR043128">
    <property type="entry name" value="Rev_trsase/Diguanyl_cyclase"/>
</dbReference>
<sequence>MLVKSKRRGDHLRKLEESLGRLKECKLRINLGKCSFGVTSGKFLDFMISERGIETNPDKIEALLSMEPPRSYKDVQKLTGRLAALSRVISKSGDRNYLFFKKLRQAAKEEFVWDSQCDAAFKELKQYLGSSKLLTRPEESKELQLYLVVSEGAVSSVLL</sequence>
<gene>
    <name evidence="1" type="ORF">LIER_08317</name>
</gene>
<dbReference type="AlphaFoldDB" id="A0AAV3PFG0"/>
<dbReference type="EMBL" id="BAABME010001341">
    <property type="protein sequence ID" value="GAA0149045.1"/>
    <property type="molecule type" value="Genomic_DNA"/>
</dbReference>
<evidence type="ECO:0008006" key="3">
    <source>
        <dbReference type="Google" id="ProtNLM"/>
    </source>
</evidence>
<comment type="caution">
    <text evidence="1">The sequence shown here is derived from an EMBL/GenBank/DDBJ whole genome shotgun (WGS) entry which is preliminary data.</text>
</comment>
<evidence type="ECO:0000313" key="1">
    <source>
        <dbReference type="EMBL" id="GAA0149045.1"/>
    </source>
</evidence>
<protein>
    <recommendedName>
        <fullName evidence="3">Reverse transcriptase/retrotransposon-derived protein RNase H-like domain-containing protein</fullName>
    </recommendedName>
</protein>
<reference evidence="1 2" key="1">
    <citation type="submission" date="2024-01" db="EMBL/GenBank/DDBJ databases">
        <title>The complete chloroplast genome sequence of Lithospermum erythrorhizon: insights into the phylogenetic relationship among Boraginaceae species and the maternal lineages of purple gromwells.</title>
        <authorList>
            <person name="Okada T."/>
            <person name="Watanabe K."/>
        </authorList>
    </citation>
    <scope>NUCLEOTIDE SEQUENCE [LARGE SCALE GENOMIC DNA]</scope>
</reference>
<dbReference type="Gene3D" id="3.30.70.270">
    <property type="match status" value="2"/>
</dbReference>
<evidence type="ECO:0000313" key="2">
    <source>
        <dbReference type="Proteomes" id="UP001454036"/>
    </source>
</evidence>
<dbReference type="SUPFAM" id="SSF56672">
    <property type="entry name" value="DNA/RNA polymerases"/>
    <property type="match status" value="1"/>
</dbReference>